<dbReference type="Gene3D" id="2.60.200.40">
    <property type="match status" value="1"/>
</dbReference>
<dbReference type="InterPro" id="IPR001206">
    <property type="entry name" value="Diacylglycerol_kinase_cat_dom"/>
</dbReference>
<dbReference type="GO" id="GO:0005829">
    <property type="term" value="C:cytosol"/>
    <property type="evidence" value="ECO:0007669"/>
    <property type="project" value="TreeGrafter"/>
</dbReference>
<dbReference type="InterPro" id="IPR004363">
    <property type="entry name" value="Methylgl_synth"/>
</dbReference>
<sequence length="301" mass="32136">MSERSPAVMIVNPRAGRLRAGLVDRLVAILSERYALVVLECQDLDELTRLARGAVDGADTVIAVGGDGTVSRVATGILGTPARLAVLPGGSTNHIARLLGMPSNLVTAARVLAGPTRLRRLDVGCTSQQALLFLGGVGIDALIVRDAPATVKRFLAWAGYIPPGLRHLQDGPWRVRVRVDGTVVETTARTVLVANGSFLVHPWLRVGQDIRPDDGLLDVCIYSPSRFVDWVTLGLWMLVGHVHRSRHVRQLRGRSVEIRASPPAPVEIDGDYLGEGDLSVSVYPAALTVVVPATVRGVGEG</sequence>
<protein>
    <recommendedName>
        <fullName evidence="1">DAGKc domain-containing protein</fullName>
    </recommendedName>
</protein>
<dbReference type="Gene3D" id="3.40.50.10330">
    <property type="entry name" value="Probable inorganic polyphosphate/atp-NAD kinase, domain 1"/>
    <property type="match status" value="1"/>
</dbReference>
<name>A0A831X0N4_9BACT</name>
<organism evidence="2">
    <name type="scientific">Thermorudis peleae</name>
    <dbReference type="NCBI Taxonomy" id="1382356"/>
    <lineage>
        <taxon>Bacteria</taxon>
        <taxon>Pseudomonadati</taxon>
        <taxon>Thermomicrobiota</taxon>
        <taxon>Thermomicrobia</taxon>
        <taxon>Thermomicrobia incertae sedis</taxon>
        <taxon>Thermorudis</taxon>
    </lineage>
</organism>
<feature type="domain" description="DAGKc" evidence="1">
    <location>
        <begin position="2"/>
        <end position="130"/>
    </location>
</feature>
<dbReference type="GO" id="GO:0008929">
    <property type="term" value="F:methylglyoxal synthase activity"/>
    <property type="evidence" value="ECO:0007669"/>
    <property type="project" value="InterPro"/>
</dbReference>
<dbReference type="SUPFAM" id="SSF111331">
    <property type="entry name" value="NAD kinase/diacylglycerol kinase-like"/>
    <property type="match status" value="1"/>
</dbReference>
<comment type="caution">
    <text evidence="2">The sequence shown here is derived from an EMBL/GenBank/DDBJ whole genome shotgun (WGS) entry which is preliminary data.</text>
</comment>
<dbReference type="Pfam" id="PF00781">
    <property type="entry name" value="DAGK_cat"/>
    <property type="match status" value="1"/>
</dbReference>
<reference evidence="2" key="1">
    <citation type="journal article" date="2020" name="mSystems">
        <title>Genome- and Community-Level Interaction Insights into Carbon Utilization and Element Cycling Functions of Hydrothermarchaeota in Hydrothermal Sediment.</title>
        <authorList>
            <person name="Zhou Z."/>
            <person name="Liu Y."/>
            <person name="Xu W."/>
            <person name="Pan J."/>
            <person name="Luo Z.H."/>
            <person name="Li M."/>
        </authorList>
    </citation>
    <scope>NUCLEOTIDE SEQUENCE [LARGE SCALE GENOMIC DNA]</scope>
    <source>
        <strain evidence="2">SpSt-210</strain>
    </source>
</reference>
<evidence type="ECO:0000259" key="1">
    <source>
        <dbReference type="PROSITE" id="PS50146"/>
    </source>
</evidence>
<dbReference type="InterPro" id="IPR016064">
    <property type="entry name" value="NAD/diacylglycerol_kinase_sf"/>
</dbReference>
<dbReference type="InterPro" id="IPR017438">
    <property type="entry name" value="ATP-NAD_kinase_N"/>
</dbReference>
<dbReference type="PANTHER" id="PTHR30492:SF0">
    <property type="entry name" value="METHYLGLYOXAL SYNTHASE"/>
    <property type="match status" value="1"/>
</dbReference>
<dbReference type="EMBL" id="DSIY01000205">
    <property type="protein sequence ID" value="HEG91494.1"/>
    <property type="molecule type" value="Genomic_DNA"/>
</dbReference>
<dbReference type="GO" id="GO:0019242">
    <property type="term" value="P:methylglyoxal biosynthetic process"/>
    <property type="evidence" value="ECO:0007669"/>
    <property type="project" value="InterPro"/>
</dbReference>
<dbReference type="GO" id="GO:0016301">
    <property type="term" value="F:kinase activity"/>
    <property type="evidence" value="ECO:0007669"/>
    <property type="project" value="InterPro"/>
</dbReference>
<proteinExistence type="predicted"/>
<dbReference type="InterPro" id="IPR045540">
    <property type="entry name" value="YegS/DAGK_C"/>
</dbReference>
<accession>A0A831X0N4</accession>
<dbReference type="Pfam" id="PF19279">
    <property type="entry name" value="YegS_C"/>
    <property type="match status" value="1"/>
</dbReference>
<gene>
    <name evidence="2" type="ORF">ENP34_08630</name>
</gene>
<dbReference type="PANTHER" id="PTHR30492">
    <property type="entry name" value="METHYLGLYOXAL SYNTHASE"/>
    <property type="match status" value="1"/>
</dbReference>
<dbReference type="SMART" id="SM00046">
    <property type="entry name" value="DAGKc"/>
    <property type="match status" value="1"/>
</dbReference>
<dbReference type="PROSITE" id="PS50146">
    <property type="entry name" value="DAGK"/>
    <property type="match status" value="1"/>
</dbReference>
<dbReference type="AlphaFoldDB" id="A0A831X0N4"/>
<evidence type="ECO:0000313" key="2">
    <source>
        <dbReference type="EMBL" id="HEG91494.1"/>
    </source>
</evidence>